<proteinExistence type="predicted"/>
<protein>
    <submittedName>
        <fullName evidence="2">GG13557</fullName>
    </submittedName>
</protein>
<evidence type="ECO:0000256" key="1">
    <source>
        <dbReference type="SAM" id="MobiDB-lite"/>
    </source>
</evidence>
<sequence>MCDSSWVSKSVKEELDGDGDGDGDDDGDGDGDGNCDGDGDDFVNNNKQRNYAGSKTGPRAATKTKASEREIKQNIKRMRPKLRTMATGDRDALVETPKKGEGIRRGESRTKRATICAQLGCTVAYPQDSGLPTSCGLEKRIGIVWVWEWVEEQQGASGATAETENC</sequence>
<feature type="compositionally biased region" description="Basic and acidic residues" evidence="1">
    <location>
        <begin position="88"/>
        <end position="107"/>
    </location>
</feature>
<dbReference type="AlphaFoldDB" id="B3P2N0"/>
<feature type="region of interest" description="Disordered" evidence="1">
    <location>
        <begin position="1"/>
        <end position="72"/>
    </location>
</feature>
<reference evidence="2 3" key="2">
    <citation type="journal article" date="2008" name="Bioinformatics">
        <title>Assembly reconciliation.</title>
        <authorList>
            <person name="Zimin A.V."/>
            <person name="Smith D.R."/>
            <person name="Sutton G."/>
            <person name="Yorke J.A."/>
        </authorList>
    </citation>
    <scope>NUCLEOTIDE SEQUENCE [LARGE SCALE GENOMIC DNA]</scope>
    <source>
        <strain evidence="2 3">TSC#14021-0224.01</strain>
    </source>
</reference>
<gene>
    <name evidence="2" type="primary">Dere\GG13557</name>
    <name evidence="2" type="ORF">Dere_GG13557</name>
</gene>
<feature type="compositionally biased region" description="Acidic residues" evidence="1">
    <location>
        <begin position="15"/>
        <end position="41"/>
    </location>
</feature>
<keyword evidence="3" id="KW-1185">Reference proteome</keyword>
<evidence type="ECO:0000313" key="2">
    <source>
        <dbReference type="EMBL" id="EDV48052.1"/>
    </source>
</evidence>
<organism evidence="2 3">
    <name type="scientific">Drosophila erecta</name>
    <name type="common">Fruit fly</name>
    <dbReference type="NCBI Taxonomy" id="7220"/>
    <lineage>
        <taxon>Eukaryota</taxon>
        <taxon>Metazoa</taxon>
        <taxon>Ecdysozoa</taxon>
        <taxon>Arthropoda</taxon>
        <taxon>Hexapoda</taxon>
        <taxon>Insecta</taxon>
        <taxon>Pterygota</taxon>
        <taxon>Neoptera</taxon>
        <taxon>Endopterygota</taxon>
        <taxon>Diptera</taxon>
        <taxon>Brachycera</taxon>
        <taxon>Muscomorpha</taxon>
        <taxon>Ephydroidea</taxon>
        <taxon>Drosophilidae</taxon>
        <taxon>Drosophila</taxon>
        <taxon>Sophophora</taxon>
    </lineage>
</organism>
<accession>B3P2N0</accession>
<dbReference type="HOGENOM" id="CLU_1604436_0_0_1"/>
<dbReference type="EMBL" id="CH954181">
    <property type="protein sequence ID" value="EDV48052.1"/>
    <property type="molecule type" value="Genomic_DNA"/>
</dbReference>
<evidence type="ECO:0000313" key="3">
    <source>
        <dbReference type="Proteomes" id="UP000008711"/>
    </source>
</evidence>
<dbReference type="OMA" id="RATNCAQ"/>
<dbReference type="PhylomeDB" id="B3P2N0"/>
<reference evidence="2 3" key="1">
    <citation type="journal article" date="2007" name="Nature">
        <title>Evolution of genes and genomes on the Drosophila phylogeny.</title>
        <authorList>
            <consortium name="Drosophila 12 Genomes Consortium"/>
            <person name="Clark A.G."/>
            <person name="Eisen M.B."/>
            <person name="Smith D.R."/>
            <person name="Bergman C.M."/>
            <person name="Oliver B."/>
            <person name="Markow T.A."/>
            <person name="Kaufman T.C."/>
            <person name="Kellis M."/>
            <person name="Gelbart W."/>
            <person name="Iyer V.N."/>
            <person name="Pollard D.A."/>
            <person name="Sackton T.B."/>
            <person name="Larracuente A.M."/>
            <person name="Singh N.D."/>
            <person name="Abad J.P."/>
            <person name="Abt D.N."/>
            <person name="Adryan B."/>
            <person name="Aguade M."/>
            <person name="Akashi H."/>
            <person name="Anderson W.W."/>
            <person name="Aquadro C.F."/>
            <person name="Ardell D.H."/>
            <person name="Arguello R."/>
            <person name="Artieri C.G."/>
            <person name="Barbash D.A."/>
            <person name="Barker D."/>
            <person name="Barsanti P."/>
            <person name="Batterham P."/>
            <person name="Batzoglou S."/>
            <person name="Begun D."/>
            <person name="Bhutkar A."/>
            <person name="Blanco E."/>
            <person name="Bosak S.A."/>
            <person name="Bradley R.K."/>
            <person name="Brand A.D."/>
            <person name="Brent M.R."/>
            <person name="Brooks A.N."/>
            <person name="Brown R.H."/>
            <person name="Butlin R.K."/>
            <person name="Caggese C."/>
            <person name="Calvi B.R."/>
            <person name="Bernardo de Carvalho A."/>
            <person name="Caspi A."/>
            <person name="Castrezana S."/>
            <person name="Celniker S.E."/>
            <person name="Chang J.L."/>
            <person name="Chapple C."/>
            <person name="Chatterji S."/>
            <person name="Chinwalla A."/>
            <person name="Civetta A."/>
            <person name="Clifton S.W."/>
            <person name="Comeron J.M."/>
            <person name="Costello J.C."/>
            <person name="Coyne J.A."/>
            <person name="Daub J."/>
            <person name="David R.G."/>
            <person name="Delcher A.L."/>
            <person name="Delehaunty K."/>
            <person name="Do C.B."/>
            <person name="Ebling H."/>
            <person name="Edwards K."/>
            <person name="Eickbush T."/>
            <person name="Evans J.D."/>
            <person name="Filipski A."/>
            <person name="Findeiss S."/>
            <person name="Freyhult E."/>
            <person name="Fulton L."/>
            <person name="Fulton R."/>
            <person name="Garcia A.C."/>
            <person name="Gardiner A."/>
            <person name="Garfield D.A."/>
            <person name="Garvin B.E."/>
            <person name="Gibson G."/>
            <person name="Gilbert D."/>
            <person name="Gnerre S."/>
            <person name="Godfrey J."/>
            <person name="Good R."/>
            <person name="Gotea V."/>
            <person name="Gravely B."/>
            <person name="Greenberg A.J."/>
            <person name="Griffiths-Jones S."/>
            <person name="Gross S."/>
            <person name="Guigo R."/>
            <person name="Gustafson E.A."/>
            <person name="Haerty W."/>
            <person name="Hahn M.W."/>
            <person name="Halligan D.L."/>
            <person name="Halpern A.L."/>
            <person name="Halter G.M."/>
            <person name="Han M.V."/>
            <person name="Heger A."/>
            <person name="Hillier L."/>
            <person name="Hinrichs A.S."/>
            <person name="Holmes I."/>
            <person name="Hoskins R.A."/>
            <person name="Hubisz M.J."/>
            <person name="Hultmark D."/>
            <person name="Huntley M.A."/>
            <person name="Jaffe D.B."/>
            <person name="Jagadeeshan S."/>
            <person name="Jeck W.R."/>
            <person name="Johnson J."/>
            <person name="Jones C.D."/>
            <person name="Jordan W.C."/>
            <person name="Karpen G.H."/>
            <person name="Kataoka E."/>
            <person name="Keightley P.D."/>
            <person name="Kheradpour P."/>
            <person name="Kirkness E.F."/>
            <person name="Koerich L.B."/>
            <person name="Kristiansen K."/>
            <person name="Kudrna D."/>
            <person name="Kulathinal R.J."/>
            <person name="Kumar S."/>
            <person name="Kwok R."/>
            <person name="Lander E."/>
            <person name="Langley C.H."/>
            <person name="Lapoint R."/>
            <person name="Lazzaro B.P."/>
            <person name="Lee S.J."/>
            <person name="Levesque L."/>
            <person name="Li R."/>
            <person name="Lin C.F."/>
            <person name="Lin M.F."/>
            <person name="Lindblad-Toh K."/>
            <person name="Llopart A."/>
            <person name="Long M."/>
            <person name="Low L."/>
            <person name="Lozovsky E."/>
            <person name="Lu J."/>
            <person name="Luo M."/>
            <person name="Machado C.A."/>
            <person name="Makalowski W."/>
            <person name="Marzo M."/>
            <person name="Matsuda M."/>
            <person name="Matzkin L."/>
            <person name="McAllister B."/>
            <person name="McBride C.S."/>
            <person name="McKernan B."/>
            <person name="McKernan K."/>
            <person name="Mendez-Lago M."/>
            <person name="Minx P."/>
            <person name="Mollenhauer M.U."/>
            <person name="Montooth K."/>
            <person name="Mount S.M."/>
            <person name="Mu X."/>
            <person name="Myers E."/>
            <person name="Negre B."/>
            <person name="Newfeld S."/>
            <person name="Nielsen R."/>
            <person name="Noor M.A."/>
            <person name="O'Grady P."/>
            <person name="Pachter L."/>
            <person name="Papaceit M."/>
            <person name="Parisi M.J."/>
            <person name="Parisi M."/>
            <person name="Parts L."/>
            <person name="Pedersen J.S."/>
            <person name="Pesole G."/>
            <person name="Phillippy A.M."/>
            <person name="Ponting C.P."/>
            <person name="Pop M."/>
            <person name="Porcelli D."/>
            <person name="Powell J.R."/>
            <person name="Prohaska S."/>
            <person name="Pruitt K."/>
            <person name="Puig M."/>
            <person name="Quesneville H."/>
            <person name="Ram K.R."/>
            <person name="Rand D."/>
            <person name="Rasmussen M.D."/>
            <person name="Reed L.K."/>
            <person name="Reenan R."/>
            <person name="Reily A."/>
            <person name="Remington K.A."/>
            <person name="Rieger T.T."/>
            <person name="Ritchie M.G."/>
            <person name="Robin C."/>
            <person name="Rogers Y.H."/>
            <person name="Rohde C."/>
            <person name="Rozas J."/>
            <person name="Rubenfield M.J."/>
            <person name="Ruiz A."/>
            <person name="Russo S."/>
            <person name="Salzberg S.L."/>
            <person name="Sanchez-Gracia A."/>
            <person name="Saranga D.J."/>
            <person name="Sato H."/>
            <person name="Schaeffer S.W."/>
            <person name="Schatz M.C."/>
            <person name="Schlenke T."/>
            <person name="Schwartz R."/>
            <person name="Segarra C."/>
            <person name="Singh R.S."/>
            <person name="Sirot L."/>
            <person name="Sirota M."/>
            <person name="Sisneros N.B."/>
            <person name="Smith C.D."/>
            <person name="Smith T.F."/>
            <person name="Spieth J."/>
            <person name="Stage D.E."/>
            <person name="Stark A."/>
            <person name="Stephan W."/>
            <person name="Strausberg R.L."/>
            <person name="Strempel S."/>
            <person name="Sturgill D."/>
            <person name="Sutton G."/>
            <person name="Sutton G.G."/>
            <person name="Tao W."/>
            <person name="Teichmann S."/>
            <person name="Tobari Y.N."/>
            <person name="Tomimura Y."/>
            <person name="Tsolas J.M."/>
            <person name="Valente V.L."/>
            <person name="Venter E."/>
            <person name="Venter J.C."/>
            <person name="Vicario S."/>
            <person name="Vieira F.G."/>
            <person name="Vilella A.J."/>
            <person name="Villasante A."/>
            <person name="Walenz B."/>
            <person name="Wang J."/>
            <person name="Wasserman M."/>
            <person name="Watts T."/>
            <person name="Wilson D."/>
            <person name="Wilson R.K."/>
            <person name="Wing R.A."/>
            <person name="Wolfner M.F."/>
            <person name="Wong A."/>
            <person name="Wong G.K."/>
            <person name="Wu C.I."/>
            <person name="Wu G."/>
            <person name="Yamamoto D."/>
            <person name="Yang H.P."/>
            <person name="Yang S.P."/>
            <person name="Yorke J.A."/>
            <person name="Yoshida K."/>
            <person name="Zdobnov E."/>
            <person name="Zhang P."/>
            <person name="Zhang Y."/>
            <person name="Zimin A.V."/>
            <person name="Baldwin J."/>
            <person name="Abdouelleil A."/>
            <person name="Abdulkadir J."/>
            <person name="Abebe A."/>
            <person name="Abera B."/>
            <person name="Abreu J."/>
            <person name="Acer S.C."/>
            <person name="Aftuck L."/>
            <person name="Alexander A."/>
            <person name="An P."/>
            <person name="Anderson E."/>
            <person name="Anderson S."/>
            <person name="Arachi H."/>
            <person name="Azer M."/>
            <person name="Bachantsang P."/>
            <person name="Barry A."/>
            <person name="Bayul T."/>
            <person name="Berlin A."/>
            <person name="Bessette D."/>
            <person name="Bloom T."/>
            <person name="Blye J."/>
            <person name="Boguslavskiy L."/>
            <person name="Bonnet C."/>
            <person name="Boukhgalter B."/>
            <person name="Bourzgui I."/>
            <person name="Brown A."/>
            <person name="Cahill P."/>
            <person name="Channer S."/>
            <person name="Cheshatsang Y."/>
            <person name="Chuda L."/>
            <person name="Citroen M."/>
            <person name="Collymore A."/>
            <person name="Cooke P."/>
            <person name="Costello M."/>
            <person name="D'Aco K."/>
            <person name="Daza R."/>
            <person name="De Haan G."/>
            <person name="DeGray S."/>
            <person name="DeMaso C."/>
            <person name="Dhargay N."/>
            <person name="Dooley K."/>
            <person name="Dooley E."/>
            <person name="Doricent M."/>
            <person name="Dorje P."/>
            <person name="Dorjee K."/>
            <person name="Dupes A."/>
            <person name="Elong R."/>
            <person name="Falk J."/>
            <person name="Farina A."/>
            <person name="Faro S."/>
            <person name="Ferguson D."/>
            <person name="Fisher S."/>
            <person name="Foley C.D."/>
            <person name="Franke A."/>
            <person name="Friedrich D."/>
            <person name="Gadbois L."/>
            <person name="Gearin G."/>
            <person name="Gearin C.R."/>
            <person name="Giannoukos G."/>
            <person name="Goode T."/>
            <person name="Graham J."/>
            <person name="Grandbois E."/>
            <person name="Grewal S."/>
            <person name="Gyaltsen K."/>
            <person name="Hafez N."/>
            <person name="Hagos B."/>
            <person name="Hall J."/>
            <person name="Henson C."/>
            <person name="Hollinger A."/>
            <person name="Honan T."/>
            <person name="Huard M.D."/>
            <person name="Hughes L."/>
            <person name="Hurhula B."/>
            <person name="Husby M.E."/>
            <person name="Kamat A."/>
            <person name="Kanga B."/>
            <person name="Kashin S."/>
            <person name="Khazanovich D."/>
            <person name="Kisner P."/>
            <person name="Lance K."/>
            <person name="Lara M."/>
            <person name="Lee W."/>
            <person name="Lennon N."/>
            <person name="Letendre F."/>
            <person name="LeVine R."/>
            <person name="Lipovsky A."/>
            <person name="Liu X."/>
            <person name="Liu J."/>
            <person name="Liu S."/>
            <person name="Lokyitsang T."/>
            <person name="Lokyitsang Y."/>
            <person name="Lubonja R."/>
            <person name="Lui A."/>
            <person name="MacDonald P."/>
            <person name="Magnisalis V."/>
            <person name="Maru K."/>
            <person name="Matthews C."/>
            <person name="McCusker W."/>
            <person name="McDonough S."/>
            <person name="Mehta T."/>
            <person name="Meldrim J."/>
            <person name="Meneus L."/>
            <person name="Mihai O."/>
            <person name="Mihalev A."/>
            <person name="Mihova T."/>
            <person name="Mittelman R."/>
            <person name="Mlenga V."/>
            <person name="Montmayeur A."/>
            <person name="Mulrain L."/>
            <person name="Navidi A."/>
            <person name="Naylor J."/>
            <person name="Negash T."/>
            <person name="Nguyen T."/>
            <person name="Nguyen N."/>
            <person name="Nicol R."/>
            <person name="Norbu C."/>
            <person name="Norbu N."/>
            <person name="Novod N."/>
            <person name="O'Neill B."/>
            <person name="Osman S."/>
            <person name="Markiewicz E."/>
            <person name="Oyono O.L."/>
            <person name="Patti C."/>
            <person name="Phunkhang P."/>
            <person name="Pierre F."/>
            <person name="Priest M."/>
            <person name="Raghuraman S."/>
            <person name="Rege F."/>
            <person name="Reyes R."/>
            <person name="Rise C."/>
            <person name="Rogov P."/>
            <person name="Ross K."/>
            <person name="Ryan E."/>
            <person name="Settipalli S."/>
            <person name="Shea T."/>
            <person name="Sherpa N."/>
            <person name="Shi L."/>
            <person name="Shih D."/>
            <person name="Sparrow T."/>
            <person name="Spaulding J."/>
            <person name="Stalker J."/>
            <person name="Stange-Thomann N."/>
            <person name="Stavropoulos S."/>
            <person name="Stone C."/>
            <person name="Strader C."/>
            <person name="Tesfaye S."/>
            <person name="Thomson T."/>
            <person name="Thoulutsang Y."/>
            <person name="Thoulutsang D."/>
            <person name="Topham K."/>
            <person name="Topping I."/>
            <person name="Tsamla T."/>
            <person name="Vassiliev H."/>
            <person name="Vo A."/>
            <person name="Wangchuk T."/>
            <person name="Wangdi T."/>
            <person name="Weiand M."/>
            <person name="Wilkinson J."/>
            <person name="Wilson A."/>
            <person name="Yadav S."/>
            <person name="Young G."/>
            <person name="Yu Q."/>
            <person name="Zembek L."/>
            <person name="Zhong D."/>
            <person name="Zimmer A."/>
            <person name="Zwirko Z."/>
            <person name="Jaffe D.B."/>
            <person name="Alvarez P."/>
            <person name="Brockman W."/>
            <person name="Butler J."/>
            <person name="Chin C."/>
            <person name="Gnerre S."/>
            <person name="Grabherr M."/>
            <person name="Kleber M."/>
            <person name="Mauceli E."/>
            <person name="MacCallum I."/>
        </authorList>
    </citation>
    <scope>NUCLEOTIDE SEQUENCE [LARGE SCALE GENOMIC DNA]</scope>
    <source>
        <strain evidence="2 3">TSC#14021-0224.01</strain>
    </source>
</reference>
<dbReference type="Proteomes" id="UP000008711">
    <property type="component" value="Unassembled WGS sequence"/>
</dbReference>
<feature type="compositionally biased region" description="Polar residues" evidence="1">
    <location>
        <begin position="43"/>
        <end position="53"/>
    </location>
</feature>
<feature type="region of interest" description="Disordered" evidence="1">
    <location>
        <begin position="87"/>
        <end position="107"/>
    </location>
</feature>
<name>B3P2N0_DROER</name>